<organism evidence="7 8">
    <name type="scientific">Ochrobactrum soli</name>
    <dbReference type="NCBI Taxonomy" id="2448455"/>
    <lineage>
        <taxon>Bacteria</taxon>
        <taxon>Pseudomonadati</taxon>
        <taxon>Pseudomonadota</taxon>
        <taxon>Alphaproteobacteria</taxon>
        <taxon>Hyphomicrobiales</taxon>
        <taxon>Brucellaceae</taxon>
        <taxon>Brucella/Ochrobactrum group</taxon>
        <taxon>Ochrobactrum</taxon>
    </lineage>
</organism>
<evidence type="ECO:0000256" key="2">
    <source>
        <dbReference type="ARBA" id="ARBA00022475"/>
    </source>
</evidence>
<feature type="transmembrane region" description="Helical" evidence="6">
    <location>
        <begin position="71"/>
        <end position="93"/>
    </location>
</feature>
<proteinExistence type="predicted"/>
<dbReference type="RefSeq" id="WP_124915348.1">
    <property type="nucleotide sequence ID" value="NZ_JABFCY010000003.1"/>
</dbReference>
<name>A0A849KKD7_9HYPH</name>
<dbReference type="AlphaFoldDB" id="A0A849KKD7"/>
<reference evidence="7 8" key="1">
    <citation type="submission" date="2020-05" db="EMBL/GenBank/DDBJ databases">
        <title>Draft Genome Sequence of Ochrobactrum soli Isolated from Stable Fly Gut.</title>
        <authorList>
            <person name="Pileggi M.T."/>
            <person name="Vazhakkala L.J."/>
            <person name="Wong C.N."/>
        </authorList>
    </citation>
    <scope>NUCLEOTIDE SEQUENCE [LARGE SCALE GENOMIC DNA]</scope>
    <source>
        <strain evidence="7 8">MTP-C0764</strain>
    </source>
</reference>
<protein>
    <submittedName>
        <fullName evidence="7">LysE family translocator</fullName>
    </submittedName>
</protein>
<dbReference type="Proteomes" id="UP000574931">
    <property type="component" value="Unassembled WGS sequence"/>
</dbReference>
<feature type="transmembrane region" description="Helical" evidence="6">
    <location>
        <begin position="147"/>
        <end position="173"/>
    </location>
</feature>
<feature type="transmembrane region" description="Helical" evidence="6">
    <location>
        <begin position="39"/>
        <end position="65"/>
    </location>
</feature>
<gene>
    <name evidence="7" type="ORF">HKX02_07515</name>
</gene>
<evidence type="ECO:0000256" key="6">
    <source>
        <dbReference type="SAM" id="Phobius"/>
    </source>
</evidence>
<evidence type="ECO:0000313" key="8">
    <source>
        <dbReference type="Proteomes" id="UP000574931"/>
    </source>
</evidence>
<comment type="subcellular location">
    <subcellularLocation>
        <location evidence="1">Cell membrane</location>
        <topology evidence="1">Multi-pass membrane protein</topology>
    </subcellularLocation>
</comment>
<keyword evidence="2" id="KW-1003">Cell membrane</keyword>
<keyword evidence="4 6" id="KW-1133">Transmembrane helix</keyword>
<feature type="transmembrane region" description="Helical" evidence="6">
    <location>
        <begin position="6"/>
        <end position="27"/>
    </location>
</feature>
<evidence type="ECO:0000256" key="4">
    <source>
        <dbReference type="ARBA" id="ARBA00022989"/>
    </source>
</evidence>
<evidence type="ECO:0000256" key="3">
    <source>
        <dbReference type="ARBA" id="ARBA00022692"/>
    </source>
</evidence>
<dbReference type="GO" id="GO:0005886">
    <property type="term" value="C:plasma membrane"/>
    <property type="evidence" value="ECO:0007669"/>
    <property type="project" value="UniProtKB-SubCell"/>
</dbReference>
<dbReference type="GO" id="GO:0015171">
    <property type="term" value="F:amino acid transmembrane transporter activity"/>
    <property type="evidence" value="ECO:0007669"/>
    <property type="project" value="TreeGrafter"/>
</dbReference>
<evidence type="ECO:0000256" key="1">
    <source>
        <dbReference type="ARBA" id="ARBA00004651"/>
    </source>
</evidence>
<dbReference type="PANTHER" id="PTHR30086">
    <property type="entry name" value="ARGININE EXPORTER PROTEIN ARGO"/>
    <property type="match status" value="1"/>
</dbReference>
<keyword evidence="3 6" id="KW-0812">Transmembrane</keyword>
<dbReference type="PANTHER" id="PTHR30086:SF20">
    <property type="entry name" value="ARGININE EXPORTER PROTEIN ARGO-RELATED"/>
    <property type="match status" value="1"/>
</dbReference>
<dbReference type="PIRSF" id="PIRSF006324">
    <property type="entry name" value="LeuE"/>
    <property type="match status" value="1"/>
</dbReference>
<dbReference type="InterPro" id="IPR001123">
    <property type="entry name" value="LeuE-type"/>
</dbReference>
<keyword evidence="8" id="KW-1185">Reference proteome</keyword>
<evidence type="ECO:0000313" key="7">
    <source>
        <dbReference type="EMBL" id="NNU60107.1"/>
    </source>
</evidence>
<comment type="caution">
    <text evidence="7">The sequence shown here is derived from an EMBL/GenBank/DDBJ whole genome shotgun (WGS) entry which is preliminary data.</text>
</comment>
<keyword evidence="5 6" id="KW-0472">Membrane</keyword>
<feature type="transmembrane region" description="Helical" evidence="6">
    <location>
        <begin position="185"/>
        <end position="203"/>
    </location>
</feature>
<dbReference type="EMBL" id="JABFCY010000003">
    <property type="protein sequence ID" value="NNU60107.1"/>
    <property type="molecule type" value="Genomic_DNA"/>
</dbReference>
<sequence length="205" mass="22036">MSSLDLWIPFAVATLTFACVPGPAILYMTAQTLAHGRNAGLMAALGVHLGCYVHIVAATIGLASLMEHAPIIYAIIRFAGAGYLIWSGFALFFNWNREGDQSGSPVSKTFRDSIVVEVLNPKTALFFLTFLPQFVQPATEIPLWLQFLVLGIVVNLIFSTADVAAVAIASLAFGRFHSNRMGWMVPKACGTILVGLGAALVSHHF</sequence>
<accession>A0A849KKD7</accession>
<evidence type="ECO:0000256" key="5">
    <source>
        <dbReference type="ARBA" id="ARBA00023136"/>
    </source>
</evidence>
<dbReference type="Pfam" id="PF01810">
    <property type="entry name" value="LysE"/>
    <property type="match status" value="1"/>
</dbReference>